<evidence type="ECO:0000313" key="5">
    <source>
        <dbReference type="Proteomes" id="UP000664521"/>
    </source>
</evidence>
<dbReference type="GO" id="GO:0000776">
    <property type="term" value="C:kinetochore"/>
    <property type="evidence" value="ECO:0007669"/>
    <property type="project" value="InterPro"/>
</dbReference>
<protein>
    <recommendedName>
        <fullName evidence="3">Kinetochore protein Sos7 coiled-coil domain-containing protein</fullName>
    </recommendedName>
</protein>
<evidence type="ECO:0000313" key="4">
    <source>
        <dbReference type="EMBL" id="CAF9909183.1"/>
    </source>
</evidence>
<reference evidence="4" key="1">
    <citation type="submission" date="2021-03" db="EMBL/GenBank/DDBJ databases">
        <authorList>
            <person name="Tagirdzhanova G."/>
        </authorList>
    </citation>
    <scope>NUCLEOTIDE SEQUENCE</scope>
</reference>
<organism evidence="4 5">
    <name type="scientific">Heterodermia speciosa</name>
    <dbReference type="NCBI Taxonomy" id="116794"/>
    <lineage>
        <taxon>Eukaryota</taxon>
        <taxon>Fungi</taxon>
        <taxon>Dikarya</taxon>
        <taxon>Ascomycota</taxon>
        <taxon>Pezizomycotina</taxon>
        <taxon>Lecanoromycetes</taxon>
        <taxon>OSLEUM clade</taxon>
        <taxon>Lecanoromycetidae</taxon>
        <taxon>Caliciales</taxon>
        <taxon>Physciaceae</taxon>
        <taxon>Heterodermia</taxon>
    </lineage>
</organism>
<feature type="compositionally biased region" description="Polar residues" evidence="2">
    <location>
        <begin position="31"/>
        <end position="51"/>
    </location>
</feature>
<dbReference type="Proteomes" id="UP000664521">
    <property type="component" value="Unassembled WGS sequence"/>
</dbReference>
<evidence type="ECO:0000259" key="3">
    <source>
        <dbReference type="Pfam" id="PF20882"/>
    </source>
</evidence>
<name>A0A8H3EPF3_9LECA</name>
<dbReference type="InterPro" id="IPR048781">
    <property type="entry name" value="Sos7_CC"/>
</dbReference>
<feature type="coiled-coil region" evidence="1">
    <location>
        <begin position="98"/>
        <end position="143"/>
    </location>
</feature>
<comment type="caution">
    <text evidence="4">The sequence shown here is derived from an EMBL/GenBank/DDBJ whole genome shotgun (WGS) entry which is preliminary data.</text>
</comment>
<dbReference type="AlphaFoldDB" id="A0A8H3EPF3"/>
<feature type="coiled-coil region" evidence="1">
    <location>
        <begin position="192"/>
        <end position="240"/>
    </location>
</feature>
<evidence type="ECO:0000256" key="2">
    <source>
        <dbReference type="SAM" id="MobiDB-lite"/>
    </source>
</evidence>
<sequence>MTIDISETLASLAALQEEPLSIIRLSEPISAPQSSTRTSDASNSALDNPTPASLEADLSHYKELFSKLRFSYLEQVTKEKFLKAIVGEPPQIVDPQENIELETQLAEVKAVLKAQKEDVANMVKDLETEGRELSRRYETVQLQTTLLSSLPSKIDSLNSTLASLQGTVQPPTSSTTSPASLSLPLDATVALVKERQSELADLDQQLKSLQQALPLKQRELETAELDLRTLKAQKEIAVKAAREVMKGREDGAEGVHDLELRGRWLRGVESGLRGMLEIGSEA</sequence>
<keyword evidence="1" id="KW-0175">Coiled coil</keyword>
<proteinExistence type="predicted"/>
<feature type="domain" description="Kinetochore protein Sos7 coiled-coil" evidence="3">
    <location>
        <begin position="63"/>
        <end position="137"/>
    </location>
</feature>
<dbReference type="InterPro" id="IPR037475">
    <property type="entry name" value="Sos7"/>
</dbReference>
<dbReference type="PANTHER" id="PTHR37329:SF1">
    <property type="entry name" value="KINETOCHORE PROTEIN SOS7"/>
    <property type="match status" value="1"/>
</dbReference>
<dbReference type="OrthoDB" id="18959at2759"/>
<gene>
    <name evidence="4" type="ORF">HETSPECPRED_008868</name>
</gene>
<dbReference type="PANTHER" id="PTHR37329">
    <property type="entry name" value="KINETOCHORE PROTEIN SOS7"/>
    <property type="match status" value="1"/>
</dbReference>
<evidence type="ECO:0000256" key="1">
    <source>
        <dbReference type="SAM" id="Coils"/>
    </source>
</evidence>
<dbReference type="GO" id="GO:0051315">
    <property type="term" value="P:attachment of mitotic spindle microtubules to kinetochore"/>
    <property type="evidence" value="ECO:0007669"/>
    <property type="project" value="TreeGrafter"/>
</dbReference>
<accession>A0A8H3EPF3</accession>
<dbReference type="GO" id="GO:0034501">
    <property type="term" value="P:protein localization to kinetochore"/>
    <property type="evidence" value="ECO:0007669"/>
    <property type="project" value="InterPro"/>
</dbReference>
<dbReference type="EMBL" id="CAJPDS010000007">
    <property type="protein sequence ID" value="CAF9909183.1"/>
    <property type="molecule type" value="Genomic_DNA"/>
</dbReference>
<feature type="region of interest" description="Disordered" evidence="2">
    <location>
        <begin position="27"/>
        <end position="51"/>
    </location>
</feature>
<dbReference type="Pfam" id="PF20882">
    <property type="entry name" value="Sos7"/>
    <property type="match status" value="1"/>
</dbReference>
<keyword evidence="5" id="KW-1185">Reference proteome</keyword>